<protein>
    <recommendedName>
        <fullName evidence="3">histidine kinase</fullName>
        <ecNumber evidence="3">2.7.13.3</ecNumber>
    </recommendedName>
</protein>
<evidence type="ECO:0000256" key="11">
    <source>
        <dbReference type="ARBA" id="ARBA00023012"/>
    </source>
</evidence>
<evidence type="ECO:0000256" key="5">
    <source>
        <dbReference type="ARBA" id="ARBA00022679"/>
    </source>
</evidence>
<keyword evidence="17" id="KW-1185">Reference proteome</keyword>
<comment type="catalytic activity">
    <reaction evidence="1">
        <text>ATP + protein L-histidine = ADP + protein N-phospho-L-histidine.</text>
        <dbReference type="EC" id="2.7.13.3"/>
    </reaction>
</comment>
<dbReference type="RefSeq" id="WP_284306164.1">
    <property type="nucleotide sequence ID" value="NZ_BSPB01000001.1"/>
</dbReference>
<dbReference type="PROSITE" id="PS50109">
    <property type="entry name" value="HIS_KIN"/>
    <property type="match status" value="1"/>
</dbReference>
<dbReference type="CDD" id="cd00082">
    <property type="entry name" value="HisKA"/>
    <property type="match status" value="1"/>
</dbReference>
<comment type="subcellular location">
    <subcellularLocation>
        <location evidence="2">Membrane</location>
        <topology evidence="2">Multi-pass membrane protein</topology>
    </subcellularLocation>
</comment>
<dbReference type="PANTHER" id="PTHR45436:SF14">
    <property type="entry name" value="SENSOR PROTEIN QSEC"/>
    <property type="match status" value="1"/>
</dbReference>
<dbReference type="InterPro" id="IPR003594">
    <property type="entry name" value="HATPase_dom"/>
</dbReference>
<keyword evidence="11" id="KW-0902">Two-component regulatory system</keyword>
<dbReference type="CDD" id="cd00075">
    <property type="entry name" value="HATPase"/>
    <property type="match status" value="1"/>
</dbReference>
<gene>
    <name evidence="16" type="ORF">GCM10007935_00840</name>
</gene>
<dbReference type="PROSITE" id="PS50885">
    <property type="entry name" value="HAMP"/>
    <property type="match status" value="1"/>
</dbReference>
<dbReference type="SMART" id="SM00388">
    <property type="entry name" value="HisKA"/>
    <property type="match status" value="1"/>
</dbReference>
<keyword evidence="10 13" id="KW-1133">Transmembrane helix</keyword>
<evidence type="ECO:0000256" key="10">
    <source>
        <dbReference type="ARBA" id="ARBA00022989"/>
    </source>
</evidence>
<accession>A0ABQ6BWT9</accession>
<evidence type="ECO:0000256" key="4">
    <source>
        <dbReference type="ARBA" id="ARBA00022553"/>
    </source>
</evidence>
<dbReference type="EC" id="2.7.13.3" evidence="3"/>
<keyword evidence="6 13" id="KW-0812">Transmembrane</keyword>
<dbReference type="PRINTS" id="PR00344">
    <property type="entry name" value="BCTRLSENSOR"/>
</dbReference>
<dbReference type="InterPro" id="IPR050428">
    <property type="entry name" value="TCS_sensor_his_kinase"/>
</dbReference>
<sequence length="468" mass="51034">MTADPRPAPALPPSLRVRMLRHVMLPLVLTWLVGTVATLGVASHFTEQAFDRALVDDAYSIASYVQAGPDGAVGLQLTESELRAALFDQAEAVHFTVLRPDGTRLAGTPLPPTPWPDSDQRFRYSNIVYHGLPVRAVTLRHEVLGDPFHVVMAHTTYVRAALVQRMLLFGALPLLLMLSLLAFWLWRRIERDLAPLGRLQAALADRDAQDLTPVAITPSTREIAAVGQAVNALFDRLGRSVRTQREFIGNVAHELRTPLARIRALADYGLAHPEAAEARQPLQQIADSAERTGRLVNQLLDLAAADEAEVVLQKERVSLTHFIGQAVLRHLDTADARGVDLGARGLEGRMDDVVVWANPAMIEGILDNLIDNAMRYGGRTITVELATEDGARRCVLSVVDDGPGIAEPLRRNLMQRWSQGREGELLGQGSGLGLYIVARYAGLLGSSLQLDSADHDRGLRASVALPLA</sequence>
<dbReference type="InterPro" id="IPR036890">
    <property type="entry name" value="HATPase_C_sf"/>
</dbReference>
<feature type="domain" description="HAMP" evidence="15">
    <location>
        <begin position="190"/>
        <end position="242"/>
    </location>
</feature>
<evidence type="ECO:0000256" key="6">
    <source>
        <dbReference type="ARBA" id="ARBA00022692"/>
    </source>
</evidence>
<evidence type="ECO:0000256" key="13">
    <source>
        <dbReference type="SAM" id="Phobius"/>
    </source>
</evidence>
<organism evidence="16 17">
    <name type="scientific">Hydrogenophaga electricum</name>
    <dbReference type="NCBI Taxonomy" id="1230953"/>
    <lineage>
        <taxon>Bacteria</taxon>
        <taxon>Pseudomonadati</taxon>
        <taxon>Pseudomonadota</taxon>
        <taxon>Betaproteobacteria</taxon>
        <taxon>Burkholderiales</taxon>
        <taxon>Comamonadaceae</taxon>
        <taxon>Hydrogenophaga</taxon>
    </lineage>
</organism>
<dbReference type="GO" id="GO:0016301">
    <property type="term" value="F:kinase activity"/>
    <property type="evidence" value="ECO:0007669"/>
    <property type="project" value="UniProtKB-KW"/>
</dbReference>
<dbReference type="InterPro" id="IPR005467">
    <property type="entry name" value="His_kinase_dom"/>
</dbReference>
<feature type="transmembrane region" description="Helical" evidence="13">
    <location>
        <begin position="166"/>
        <end position="186"/>
    </location>
</feature>
<reference evidence="17" key="1">
    <citation type="journal article" date="2019" name="Int. J. Syst. Evol. Microbiol.">
        <title>The Global Catalogue of Microorganisms (GCM) 10K type strain sequencing project: providing services to taxonomists for standard genome sequencing and annotation.</title>
        <authorList>
            <consortium name="The Broad Institute Genomics Platform"/>
            <consortium name="The Broad Institute Genome Sequencing Center for Infectious Disease"/>
            <person name="Wu L."/>
            <person name="Ma J."/>
        </authorList>
    </citation>
    <scope>NUCLEOTIDE SEQUENCE [LARGE SCALE GENOMIC DNA]</scope>
    <source>
        <strain evidence="17">NBRC 109341</strain>
    </source>
</reference>
<keyword evidence="5" id="KW-0808">Transferase</keyword>
<dbReference type="Gene3D" id="1.10.287.130">
    <property type="match status" value="1"/>
</dbReference>
<feature type="transmembrane region" description="Helical" evidence="13">
    <location>
        <begin position="20"/>
        <end position="42"/>
    </location>
</feature>
<dbReference type="Gene3D" id="3.30.565.10">
    <property type="entry name" value="Histidine kinase-like ATPase, C-terminal domain"/>
    <property type="match status" value="1"/>
</dbReference>
<dbReference type="Pfam" id="PF08521">
    <property type="entry name" value="2CSK_N"/>
    <property type="match status" value="1"/>
</dbReference>
<comment type="caution">
    <text evidence="16">The sequence shown here is derived from an EMBL/GenBank/DDBJ whole genome shotgun (WGS) entry which is preliminary data.</text>
</comment>
<evidence type="ECO:0000313" key="16">
    <source>
        <dbReference type="EMBL" id="GLS12658.1"/>
    </source>
</evidence>
<evidence type="ECO:0000313" key="17">
    <source>
        <dbReference type="Proteomes" id="UP001156903"/>
    </source>
</evidence>
<proteinExistence type="predicted"/>
<dbReference type="Pfam" id="PF00512">
    <property type="entry name" value="HisKA"/>
    <property type="match status" value="1"/>
</dbReference>
<evidence type="ECO:0000259" key="14">
    <source>
        <dbReference type="PROSITE" id="PS50109"/>
    </source>
</evidence>
<evidence type="ECO:0000256" key="12">
    <source>
        <dbReference type="ARBA" id="ARBA00023136"/>
    </source>
</evidence>
<dbReference type="Proteomes" id="UP001156903">
    <property type="component" value="Unassembled WGS sequence"/>
</dbReference>
<evidence type="ECO:0000256" key="2">
    <source>
        <dbReference type="ARBA" id="ARBA00004141"/>
    </source>
</evidence>
<dbReference type="EMBL" id="BSPB01000001">
    <property type="protein sequence ID" value="GLS12658.1"/>
    <property type="molecule type" value="Genomic_DNA"/>
</dbReference>
<evidence type="ECO:0000256" key="3">
    <source>
        <dbReference type="ARBA" id="ARBA00012438"/>
    </source>
</evidence>
<dbReference type="PANTHER" id="PTHR45436">
    <property type="entry name" value="SENSOR HISTIDINE KINASE YKOH"/>
    <property type="match status" value="1"/>
</dbReference>
<dbReference type="InterPro" id="IPR003661">
    <property type="entry name" value="HisK_dim/P_dom"/>
</dbReference>
<evidence type="ECO:0000256" key="9">
    <source>
        <dbReference type="ARBA" id="ARBA00022840"/>
    </source>
</evidence>
<evidence type="ECO:0000256" key="7">
    <source>
        <dbReference type="ARBA" id="ARBA00022741"/>
    </source>
</evidence>
<dbReference type="SMART" id="SM00387">
    <property type="entry name" value="HATPase_c"/>
    <property type="match status" value="1"/>
</dbReference>
<dbReference type="Pfam" id="PF02518">
    <property type="entry name" value="HATPase_c"/>
    <property type="match status" value="1"/>
</dbReference>
<evidence type="ECO:0000259" key="15">
    <source>
        <dbReference type="PROSITE" id="PS50885"/>
    </source>
</evidence>
<feature type="domain" description="Histidine kinase" evidence="14">
    <location>
        <begin position="250"/>
        <end position="468"/>
    </location>
</feature>
<keyword evidence="4" id="KW-0597">Phosphoprotein</keyword>
<keyword evidence="12 13" id="KW-0472">Membrane</keyword>
<keyword evidence="9" id="KW-0067">ATP-binding</keyword>
<dbReference type="InterPro" id="IPR036097">
    <property type="entry name" value="HisK_dim/P_sf"/>
</dbReference>
<evidence type="ECO:0000256" key="8">
    <source>
        <dbReference type="ARBA" id="ARBA00022777"/>
    </source>
</evidence>
<dbReference type="SUPFAM" id="SSF47384">
    <property type="entry name" value="Homodimeric domain of signal transducing histidine kinase"/>
    <property type="match status" value="1"/>
</dbReference>
<dbReference type="InterPro" id="IPR004358">
    <property type="entry name" value="Sig_transdc_His_kin-like_C"/>
</dbReference>
<evidence type="ECO:0000256" key="1">
    <source>
        <dbReference type="ARBA" id="ARBA00000085"/>
    </source>
</evidence>
<name>A0ABQ6BWT9_9BURK</name>
<keyword evidence="8 16" id="KW-0418">Kinase</keyword>
<dbReference type="InterPro" id="IPR003660">
    <property type="entry name" value="HAMP_dom"/>
</dbReference>
<keyword evidence="7" id="KW-0547">Nucleotide-binding</keyword>
<dbReference type="InterPro" id="IPR013727">
    <property type="entry name" value="2CSK_N"/>
</dbReference>
<dbReference type="SUPFAM" id="SSF55874">
    <property type="entry name" value="ATPase domain of HSP90 chaperone/DNA topoisomerase II/histidine kinase"/>
    <property type="match status" value="1"/>
</dbReference>